<protein>
    <submittedName>
        <fullName evidence="9">Type II toxin-antitoxin system VapC family toxin</fullName>
    </submittedName>
</protein>
<dbReference type="InterPro" id="IPR050556">
    <property type="entry name" value="Type_II_TA_system_RNase"/>
</dbReference>
<evidence type="ECO:0000256" key="2">
    <source>
        <dbReference type="ARBA" id="ARBA00022649"/>
    </source>
</evidence>
<comment type="cofactor">
    <cofactor evidence="1">
        <name>Mg(2+)</name>
        <dbReference type="ChEBI" id="CHEBI:18420"/>
    </cofactor>
</comment>
<evidence type="ECO:0000256" key="6">
    <source>
        <dbReference type="ARBA" id="ARBA00022842"/>
    </source>
</evidence>
<dbReference type="PANTHER" id="PTHR33653">
    <property type="entry name" value="RIBONUCLEASE VAPC2"/>
    <property type="match status" value="1"/>
</dbReference>
<evidence type="ECO:0000313" key="10">
    <source>
        <dbReference type="Proteomes" id="UP000480151"/>
    </source>
</evidence>
<comment type="similarity">
    <text evidence="7">Belongs to the PINc/VapC protein family.</text>
</comment>
<dbReference type="AlphaFoldDB" id="A0A6M1PKZ6"/>
<dbReference type="InterPro" id="IPR029060">
    <property type="entry name" value="PIN-like_dom_sf"/>
</dbReference>
<keyword evidence="5" id="KW-0378">Hydrolase</keyword>
<dbReference type="GO" id="GO:0046872">
    <property type="term" value="F:metal ion binding"/>
    <property type="evidence" value="ECO:0007669"/>
    <property type="project" value="UniProtKB-KW"/>
</dbReference>
<keyword evidence="6" id="KW-0460">Magnesium</keyword>
<dbReference type="RefSeq" id="WP_165098182.1">
    <property type="nucleotide sequence ID" value="NZ_JAAKGU010000004.1"/>
</dbReference>
<dbReference type="EMBL" id="JAAKGU010000004">
    <property type="protein sequence ID" value="NGM83108.1"/>
    <property type="molecule type" value="Genomic_DNA"/>
</dbReference>
<keyword evidence="4" id="KW-0479">Metal-binding</keyword>
<evidence type="ECO:0000256" key="7">
    <source>
        <dbReference type="ARBA" id="ARBA00038093"/>
    </source>
</evidence>
<dbReference type="Gene3D" id="3.40.50.1010">
    <property type="entry name" value="5'-nuclease"/>
    <property type="match status" value="1"/>
</dbReference>
<reference evidence="9 10" key="1">
    <citation type="submission" date="2020-02" db="EMBL/GenBank/DDBJ databases">
        <authorList>
            <person name="Gao J."/>
            <person name="Sun J."/>
        </authorList>
    </citation>
    <scope>NUCLEOTIDE SEQUENCE [LARGE SCALE GENOMIC DNA]</scope>
    <source>
        <strain evidence="9 10">7124</strain>
    </source>
</reference>
<dbReference type="PANTHER" id="PTHR33653:SF1">
    <property type="entry name" value="RIBONUCLEASE VAPC2"/>
    <property type="match status" value="1"/>
</dbReference>
<keyword evidence="2" id="KW-1277">Toxin-antitoxin system</keyword>
<evidence type="ECO:0000256" key="1">
    <source>
        <dbReference type="ARBA" id="ARBA00001946"/>
    </source>
</evidence>
<proteinExistence type="inferred from homology"/>
<accession>A0A6M1PKZ6</accession>
<dbReference type="GO" id="GO:0016787">
    <property type="term" value="F:hydrolase activity"/>
    <property type="evidence" value="ECO:0007669"/>
    <property type="project" value="UniProtKB-KW"/>
</dbReference>
<evidence type="ECO:0000256" key="3">
    <source>
        <dbReference type="ARBA" id="ARBA00022722"/>
    </source>
</evidence>
<gene>
    <name evidence="9" type="ORF">G5B47_11855</name>
</gene>
<sequence>MRGYLIDTNIAIAFLAGEPDAMSFARQAKEDKMNMYFSVITECEVFSGLNAELRLQGIKLFNSRRCLDVTSRIAQRAGDIRREQRAKGRKLKTPDAIIIATAVEYQLGLVSRDHDMSFVGDEFGIPLINL</sequence>
<name>A0A6M1PKZ6_9BACL</name>
<organism evidence="9 10">
    <name type="scientific">Paenibacillus apii</name>
    <dbReference type="NCBI Taxonomy" id="1850370"/>
    <lineage>
        <taxon>Bacteria</taxon>
        <taxon>Bacillati</taxon>
        <taxon>Bacillota</taxon>
        <taxon>Bacilli</taxon>
        <taxon>Bacillales</taxon>
        <taxon>Paenibacillaceae</taxon>
        <taxon>Paenibacillus</taxon>
    </lineage>
</organism>
<evidence type="ECO:0000259" key="8">
    <source>
        <dbReference type="Pfam" id="PF01850"/>
    </source>
</evidence>
<dbReference type="InterPro" id="IPR002716">
    <property type="entry name" value="PIN_dom"/>
</dbReference>
<dbReference type="Proteomes" id="UP000480151">
    <property type="component" value="Unassembled WGS sequence"/>
</dbReference>
<keyword evidence="10" id="KW-1185">Reference proteome</keyword>
<dbReference type="Pfam" id="PF01850">
    <property type="entry name" value="PIN"/>
    <property type="match status" value="1"/>
</dbReference>
<evidence type="ECO:0000256" key="5">
    <source>
        <dbReference type="ARBA" id="ARBA00022801"/>
    </source>
</evidence>
<dbReference type="GO" id="GO:0004518">
    <property type="term" value="F:nuclease activity"/>
    <property type="evidence" value="ECO:0007669"/>
    <property type="project" value="UniProtKB-KW"/>
</dbReference>
<dbReference type="SUPFAM" id="SSF88723">
    <property type="entry name" value="PIN domain-like"/>
    <property type="match status" value="1"/>
</dbReference>
<comment type="caution">
    <text evidence="9">The sequence shown here is derived from an EMBL/GenBank/DDBJ whole genome shotgun (WGS) entry which is preliminary data.</text>
</comment>
<evidence type="ECO:0000256" key="4">
    <source>
        <dbReference type="ARBA" id="ARBA00022723"/>
    </source>
</evidence>
<evidence type="ECO:0000313" key="9">
    <source>
        <dbReference type="EMBL" id="NGM83108.1"/>
    </source>
</evidence>
<keyword evidence="3" id="KW-0540">Nuclease</keyword>
<feature type="domain" description="PIN" evidence="8">
    <location>
        <begin position="4"/>
        <end position="117"/>
    </location>
</feature>